<dbReference type="AlphaFoldDB" id="A0AAN7QDM8"/>
<reference evidence="2" key="1">
    <citation type="submission" date="2023-01" db="EMBL/GenBank/DDBJ databases">
        <title>Key to firefly adult light organ development and bioluminescence: homeobox transcription factors regulate luciferase expression and transportation to peroxisome.</title>
        <authorList>
            <person name="Fu X."/>
        </authorList>
    </citation>
    <scope>NUCLEOTIDE SEQUENCE [LARGE SCALE GENOMIC DNA]</scope>
</reference>
<dbReference type="EMBL" id="JARPUR010000006">
    <property type="protein sequence ID" value="KAK4874698.1"/>
    <property type="molecule type" value="Genomic_DNA"/>
</dbReference>
<keyword evidence="2" id="KW-1185">Reference proteome</keyword>
<proteinExistence type="predicted"/>
<evidence type="ECO:0000313" key="1">
    <source>
        <dbReference type="EMBL" id="KAK4874698.1"/>
    </source>
</evidence>
<accession>A0AAN7QDM8</accession>
<comment type="caution">
    <text evidence="1">The sequence shown here is derived from an EMBL/GenBank/DDBJ whole genome shotgun (WGS) entry which is preliminary data.</text>
</comment>
<protein>
    <submittedName>
        <fullName evidence="1">Uncharacterized protein</fullName>
    </submittedName>
</protein>
<organism evidence="1 2">
    <name type="scientific">Aquatica leii</name>
    <dbReference type="NCBI Taxonomy" id="1421715"/>
    <lineage>
        <taxon>Eukaryota</taxon>
        <taxon>Metazoa</taxon>
        <taxon>Ecdysozoa</taxon>
        <taxon>Arthropoda</taxon>
        <taxon>Hexapoda</taxon>
        <taxon>Insecta</taxon>
        <taxon>Pterygota</taxon>
        <taxon>Neoptera</taxon>
        <taxon>Endopterygota</taxon>
        <taxon>Coleoptera</taxon>
        <taxon>Polyphaga</taxon>
        <taxon>Elateriformia</taxon>
        <taxon>Elateroidea</taxon>
        <taxon>Lampyridae</taxon>
        <taxon>Luciolinae</taxon>
        <taxon>Aquatica</taxon>
    </lineage>
</organism>
<sequence length="219" mass="24650">MNLDGNLSPKNVSISINLDDTNNKIDDVNVADVAVVVAMDAVNILPIVLFNSTDSGHVPNMQIDPSFELHETYNITQQISAVEIPQDPLDLPLNESLSERHNVTENIPQEKIPNDHTPPQTFNNVVVHKTPDKMSQESLDGVTETSHLTPTIPTFPTPVDQGENCKKKEKLLSAISCKAWRNYYKRKYEEKKKTRKCAEEKGTENCSRILCKKQQNVKE</sequence>
<gene>
    <name evidence="1" type="ORF">RN001_014058</name>
</gene>
<name>A0AAN7QDM8_9COLE</name>
<evidence type="ECO:0000313" key="2">
    <source>
        <dbReference type="Proteomes" id="UP001353858"/>
    </source>
</evidence>
<dbReference type="Proteomes" id="UP001353858">
    <property type="component" value="Unassembled WGS sequence"/>
</dbReference>